<evidence type="ECO:0000256" key="2">
    <source>
        <dbReference type="SAM" id="SignalP"/>
    </source>
</evidence>
<dbReference type="RefSeq" id="WP_267092862.1">
    <property type="nucleotide sequence ID" value="NZ_CP099534.1"/>
</dbReference>
<protein>
    <submittedName>
        <fullName evidence="3">DUF4124 domain-containing protein</fullName>
    </submittedName>
</protein>
<dbReference type="AlphaFoldDB" id="A0AA46STJ9"/>
<organism evidence="3 4">
    <name type="scientific">Xanthomonas sacchari</name>
    <dbReference type="NCBI Taxonomy" id="56458"/>
    <lineage>
        <taxon>Bacteria</taxon>
        <taxon>Pseudomonadati</taxon>
        <taxon>Pseudomonadota</taxon>
        <taxon>Gammaproteobacteria</taxon>
        <taxon>Lysobacterales</taxon>
        <taxon>Lysobacteraceae</taxon>
        <taxon>Xanthomonas</taxon>
    </lineage>
</organism>
<keyword evidence="2" id="KW-0732">Signal</keyword>
<evidence type="ECO:0000313" key="4">
    <source>
        <dbReference type="Proteomes" id="UP001164392"/>
    </source>
</evidence>
<feature type="chain" id="PRO_5041409284" evidence="2">
    <location>
        <begin position="20"/>
        <end position="222"/>
    </location>
</feature>
<evidence type="ECO:0000313" key="3">
    <source>
        <dbReference type="EMBL" id="UYK88282.1"/>
    </source>
</evidence>
<evidence type="ECO:0000256" key="1">
    <source>
        <dbReference type="SAM" id="MobiDB-lite"/>
    </source>
</evidence>
<dbReference type="Proteomes" id="UP001164392">
    <property type="component" value="Chromosome"/>
</dbReference>
<name>A0AA46STJ9_9XANT</name>
<sequence length="222" mass="23470">MRRALCLAVVLTCAGAAHAEPVVFYRCTDAQDNLTIQNQPCPKGMRQQKKIMQGVSSAALPAAIAAQPAPSPPPARATTAASTTASADTPTAADAAAAPPPPPPPPPPMLPPPPLYTCSTREQASYIGEVAEPPPRCVPLPTTDLDGGPNQAGGSACEVLRDQCQPLPAEQLCDAWKNYVAEAETHWRFAMPDHAEALRTEFERRQHLLEASECGAPDRRAP</sequence>
<dbReference type="EMBL" id="CP099534">
    <property type="protein sequence ID" value="UYK88282.1"/>
    <property type="molecule type" value="Genomic_DNA"/>
</dbReference>
<reference evidence="3" key="1">
    <citation type="submission" date="2022-06" db="EMBL/GenBank/DDBJ databases">
        <title>Dynamics of rice microbiomes reveals core vertical transmitted seed endophytes.</title>
        <authorList>
            <person name="Liao K."/>
            <person name="Zhang X."/>
        </authorList>
    </citation>
    <scope>NUCLEOTIDE SEQUENCE</scope>
    <source>
        <strain evidence="3">JR3-14</strain>
    </source>
</reference>
<feature type="signal peptide" evidence="2">
    <location>
        <begin position="1"/>
        <end position="19"/>
    </location>
</feature>
<proteinExistence type="predicted"/>
<accession>A0AA46STJ9</accession>
<feature type="compositionally biased region" description="Pro residues" evidence="1">
    <location>
        <begin position="98"/>
        <end position="113"/>
    </location>
</feature>
<gene>
    <name evidence="3" type="ORF">NG824_17670</name>
</gene>
<feature type="compositionally biased region" description="Low complexity" evidence="1">
    <location>
        <begin position="76"/>
        <end position="97"/>
    </location>
</feature>
<feature type="region of interest" description="Disordered" evidence="1">
    <location>
        <begin position="66"/>
        <end position="113"/>
    </location>
</feature>